<dbReference type="PROSITE" id="PS51257">
    <property type="entry name" value="PROKAR_LIPOPROTEIN"/>
    <property type="match status" value="1"/>
</dbReference>
<reference evidence="2" key="1">
    <citation type="submission" date="2020-11" db="EMBL/GenBank/DDBJ databases">
        <authorList>
            <consortium name="DOE Joint Genome Institute"/>
            <person name="Ahrendt S."/>
            <person name="Riley R."/>
            <person name="Andreopoulos W."/>
            <person name="Labutti K."/>
            <person name="Pangilinan J."/>
            <person name="Ruiz-Duenas F.J."/>
            <person name="Barrasa J.M."/>
            <person name="Sanchez-Garcia M."/>
            <person name="Camarero S."/>
            <person name="Miyauchi S."/>
            <person name="Serrano A."/>
            <person name="Linde D."/>
            <person name="Babiker R."/>
            <person name="Drula E."/>
            <person name="Ayuso-Fernandez I."/>
            <person name="Pacheco R."/>
            <person name="Padilla G."/>
            <person name="Ferreira P."/>
            <person name="Barriuso J."/>
            <person name="Kellner H."/>
            <person name="Castanera R."/>
            <person name="Alfaro M."/>
            <person name="Ramirez L."/>
            <person name="Pisabarro A.G."/>
            <person name="Kuo A."/>
            <person name="Tritt A."/>
            <person name="Lipzen A."/>
            <person name="He G."/>
            <person name="Yan M."/>
            <person name="Ng V."/>
            <person name="Cullen D."/>
            <person name="Martin F."/>
            <person name="Rosso M.-N."/>
            <person name="Henrissat B."/>
            <person name="Hibbett D."/>
            <person name="Martinez A.T."/>
            <person name="Grigoriev I.V."/>
        </authorList>
    </citation>
    <scope>NUCLEOTIDE SEQUENCE</scope>
    <source>
        <strain evidence="2">MF-IS2</strain>
    </source>
</reference>
<keyword evidence="1" id="KW-0472">Membrane</keyword>
<keyword evidence="1" id="KW-1133">Transmembrane helix</keyword>
<keyword evidence="3" id="KW-1185">Reference proteome</keyword>
<feature type="transmembrane region" description="Helical" evidence="1">
    <location>
        <begin position="97"/>
        <end position="120"/>
    </location>
</feature>
<gene>
    <name evidence="2" type="ORF">P691DRAFT_734743</name>
</gene>
<dbReference type="AlphaFoldDB" id="A0A9P6C1F1"/>
<sequence>MDLRLVQSDTKIVGQRITRLAMVSCCISFTAFACSIPLLGRKFLYLSPFACVLTLLHHGLIFHDRSGSGRNTTGTILLPFTLPSLKSPPRLPMSARVIMILIVWVAGMTWLAVSTIVASLLGVLRSSEEVEYYILIAEVILSLLEANTLLVMVIWCFREREAICREDEVRPAYDYSFKEHSFSPQESTVLFVWEVDSKSQLEL</sequence>
<dbReference type="Proteomes" id="UP000807342">
    <property type="component" value="Unassembled WGS sequence"/>
</dbReference>
<protein>
    <submittedName>
        <fullName evidence="2">Uncharacterized protein</fullName>
    </submittedName>
</protein>
<feature type="transmembrane region" description="Helical" evidence="1">
    <location>
        <begin position="45"/>
        <end position="62"/>
    </location>
</feature>
<dbReference type="EMBL" id="MU151293">
    <property type="protein sequence ID" value="KAF9445570.1"/>
    <property type="molecule type" value="Genomic_DNA"/>
</dbReference>
<feature type="transmembrane region" description="Helical" evidence="1">
    <location>
        <begin position="20"/>
        <end position="39"/>
    </location>
</feature>
<dbReference type="OrthoDB" id="10584334at2759"/>
<proteinExistence type="predicted"/>
<evidence type="ECO:0000313" key="2">
    <source>
        <dbReference type="EMBL" id="KAF9445570.1"/>
    </source>
</evidence>
<evidence type="ECO:0000313" key="3">
    <source>
        <dbReference type="Proteomes" id="UP000807342"/>
    </source>
</evidence>
<keyword evidence="1" id="KW-0812">Transmembrane</keyword>
<comment type="caution">
    <text evidence="2">The sequence shown here is derived from an EMBL/GenBank/DDBJ whole genome shotgun (WGS) entry which is preliminary data.</text>
</comment>
<feature type="transmembrane region" description="Helical" evidence="1">
    <location>
        <begin position="132"/>
        <end position="157"/>
    </location>
</feature>
<organism evidence="2 3">
    <name type="scientific">Macrolepiota fuliginosa MF-IS2</name>
    <dbReference type="NCBI Taxonomy" id="1400762"/>
    <lineage>
        <taxon>Eukaryota</taxon>
        <taxon>Fungi</taxon>
        <taxon>Dikarya</taxon>
        <taxon>Basidiomycota</taxon>
        <taxon>Agaricomycotina</taxon>
        <taxon>Agaricomycetes</taxon>
        <taxon>Agaricomycetidae</taxon>
        <taxon>Agaricales</taxon>
        <taxon>Agaricineae</taxon>
        <taxon>Agaricaceae</taxon>
        <taxon>Macrolepiota</taxon>
    </lineage>
</organism>
<evidence type="ECO:0000256" key="1">
    <source>
        <dbReference type="SAM" id="Phobius"/>
    </source>
</evidence>
<accession>A0A9P6C1F1</accession>
<name>A0A9P6C1F1_9AGAR</name>